<evidence type="ECO:0000313" key="2">
    <source>
        <dbReference type="EMBL" id="KGG51481.1"/>
    </source>
</evidence>
<comment type="caution">
    <text evidence="2">The sequence shown here is derived from an EMBL/GenBank/DDBJ whole genome shotgun (WGS) entry which is preliminary data.</text>
</comment>
<evidence type="ECO:0000313" key="3">
    <source>
        <dbReference type="Proteomes" id="UP000029725"/>
    </source>
</evidence>
<dbReference type="GeneID" id="25259633"/>
<sequence>MATAAVAARLCLTRTGAHTNTQPTRVEDSRPTPRSHISVHTEVPVEPASAARFAACRMSGTDCIPCATTRHSVRVAHGNAGRNKRIGKNCSGPWLVIRTTCRGTHGLLSHVVAEVANSGGQRCCRRP</sequence>
<dbReference type="Proteomes" id="UP000029725">
    <property type="component" value="Unassembled WGS sequence"/>
</dbReference>
<proteinExistence type="predicted"/>
<dbReference type="EMBL" id="JMKJ01000272">
    <property type="protein sequence ID" value="KGG51481.1"/>
    <property type="molecule type" value="Genomic_DNA"/>
</dbReference>
<accession>A0A098VUV9</accession>
<reference evidence="2 3" key="1">
    <citation type="submission" date="2014-04" db="EMBL/GenBank/DDBJ databases">
        <title>A new species of microsporidia sheds light on the evolution of extreme parasitism.</title>
        <authorList>
            <person name="Haag K.L."/>
            <person name="James T.Y."/>
            <person name="Larsson R."/>
            <person name="Schaer T.M."/>
            <person name="Refardt D."/>
            <person name="Pombert J.-F."/>
            <person name="Ebert D."/>
        </authorList>
    </citation>
    <scope>NUCLEOTIDE SEQUENCE [LARGE SCALE GENOMIC DNA]</scope>
    <source>
        <strain evidence="2 3">UGP3</strain>
        <tissue evidence="2">Spores</tissue>
    </source>
</reference>
<dbReference type="HOGENOM" id="CLU_1971070_0_0_1"/>
<gene>
    <name evidence="2" type="ORF">DI09_345p10</name>
</gene>
<feature type="region of interest" description="Disordered" evidence="1">
    <location>
        <begin position="16"/>
        <end position="38"/>
    </location>
</feature>
<protein>
    <submittedName>
        <fullName evidence="2">Uncharacterized protein</fullName>
    </submittedName>
</protein>
<name>A0A098VUV9_9MICR</name>
<keyword evidence="3" id="KW-1185">Reference proteome</keyword>
<dbReference type="VEuPathDB" id="MicrosporidiaDB:DI09_345p10"/>
<evidence type="ECO:0000256" key="1">
    <source>
        <dbReference type="SAM" id="MobiDB-lite"/>
    </source>
</evidence>
<organism evidence="2 3">
    <name type="scientific">Mitosporidium daphniae</name>
    <dbReference type="NCBI Taxonomy" id="1485682"/>
    <lineage>
        <taxon>Eukaryota</taxon>
        <taxon>Fungi</taxon>
        <taxon>Fungi incertae sedis</taxon>
        <taxon>Microsporidia</taxon>
        <taxon>Mitosporidium</taxon>
    </lineage>
</organism>
<dbReference type="AlphaFoldDB" id="A0A098VUV9"/>
<dbReference type="RefSeq" id="XP_013237917.1">
    <property type="nucleotide sequence ID" value="XM_013382463.1"/>
</dbReference>